<dbReference type="SMART" id="SM00034">
    <property type="entry name" value="CLECT"/>
    <property type="match status" value="1"/>
</dbReference>
<keyword evidence="2" id="KW-1133">Transmembrane helix</keyword>
<reference evidence="4" key="2">
    <citation type="submission" date="2020-05" db="UniProtKB">
        <authorList>
            <consortium name="EnsemblMetazoa"/>
        </authorList>
    </citation>
    <scope>IDENTIFICATION</scope>
    <source>
        <strain evidence="4">ACHKN1017</strain>
    </source>
</reference>
<dbReference type="AlphaFoldDB" id="A0A182KD88"/>
<protein>
    <recommendedName>
        <fullName evidence="3">C-type lectin domain-containing protein</fullName>
    </recommendedName>
</protein>
<feature type="domain" description="C-type lectin" evidence="3">
    <location>
        <begin position="47"/>
        <end position="170"/>
    </location>
</feature>
<dbReference type="InterPro" id="IPR016186">
    <property type="entry name" value="C-type_lectin-like/link_sf"/>
</dbReference>
<dbReference type="Pfam" id="PF00059">
    <property type="entry name" value="Lectin_C"/>
    <property type="match status" value="1"/>
</dbReference>
<dbReference type="Gene3D" id="3.10.100.10">
    <property type="entry name" value="Mannose-Binding Protein A, subunit A"/>
    <property type="match status" value="1"/>
</dbReference>
<keyword evidence="2" id="KW-0472">Membrane</keyword>
<dbReference type="InterPro" id="IPR018378">
    <property type="entry name" value="C-type_lectin_CS"/>
</dbReference>
<proteinExistence type="predicted"/>
<dbReference type="SUPFAM" id="SSF56436">
    <property type="entry name" value="C-type lectin-like"/>
    <property type="match status" value="1"/>
</dbReference>
<organism evidence="4 5">
    <name type="scientific">Anopheles christyi</name>
    <dbReference type="NCBI Taxonomy" id="43041"/>
    <lineage>
        <taxon>Eukaryota</taxon>
        <taxon>Metazoa</taxon>
        <taxon>Ecdysozoa</taxon>
        <taxon>Arthropoda</taxon>
        <taxon>Hexapoda</taxon>
        <taxon>Insecta</taxon>
        <taxon>Pterygota</taxon>
        <taxon>Neoptera</taxon>
        <taxon>Endopterygota</taxon>
        <taxon>Diptera</taxon>
        <taxon>Nematocera</taxon>
        <taxon>Culicoidea</taxon>
        <taxon>Culicidae</taxon>
        <taxon>Anophelinae</taxon>
        <taxon>Anopheles</taxon>
    </lineage>
</organism>
<dbReference type="InterPro" id="IPR051004">
    <property type="entry name" value="DC-SIGN_domain-containing"/>
</dbReference>
<dbReference type="EnsemblMetazoa" id="ACHR008725-RA">
    <property type="protein sequence ID" value="ACHR008725-PA"/>
    <property type="gene ID" value="ACHR008725"/>
</dbReference>
<dbReference type="PROSITE" id="PS00615">
    <property type="entry name" value="C_TYPE_LECTIN_1"/>
    <property type="match status" value="1"/>
</dbReference>
<evidence type="ECO:0000256" key="2">
    <source>
        <dbReference type="SAM" id="Phobius"/>
    </source>
</evidence>
<sequence>MNVSKIYFGCVGIALLCLIITTNGYTSKTALEMIKQKLCVCPCGNHRGGKLYTVSNKRLNWFDAVAYCNSIGMSIVTIKDANERRLLQLYLEGETRSTRSQIRNQLPYWIGANNLAAGRGIRWGLTDQEVKGTAEWNGGLAPANDGAEQFCVYILGNSMKWVSTSCDDELRQFICEYQ</sequence>
<name>A0A182KD88_9DIPT</name>
<accession>A0A182KD88</accession>
<dbReference type="PANTHER" id="PTHR22802:SF465">
    <property type="entry name" value="AT17652P-RELATED"/>
    <property type="match status" value="1"/>
</dbReference>
<dbReference type="CDD" id="cd00037">
    <property type="entry name" value="CLECT"/>
    <property type="match status" value="1"/>
</dbReference>
<dbReference type="STRING" id="43041.A0A182KD88"/>
<reference evidence="5" key="1">
    <citation type="submission" date="2013-03" db="EMBL/GenBank/DDBJ databases">
        <title>The Genome Sequence of Anopheles christyi ACHKN1017.</title>
        <authorList>
            <consortium name="The Broad Institute Genomics Platform"/>
            <person name="Neafsey D.E."/>
            <person name="Besansky N."/>
            <person name="Walker B."/>
            <person name="Young S.K."/>
            <person name="Zeng Q."/>
            <person name="Gargeya S."/>
            <person name="Fitzgerald M."/>
            <person name="Haas B."/>
            <person name="Abouelleil A."/>
            <person name="Allen A.W."/>
            <person name="Alvarado L."/>
            <person name="Arachchi H.M."/>
            <person name="Berlin A.M."/>
            <person name="Chapman S.B."/>
            <person name="Gainer-Dewar J."/>
            <person name="Goldberg J."/>
            <person name="Griggs A."/>
            <person name="Gujja S."/>
            <person name="Hansen M."/>
            <person name="Howarth C."/>
            <person name="Imamovic A."/>
            <person name="Ireland A."/>
            <person name="Larimer J."/>
            <person name="McCowan C."/>
            <person name="Murphy C."/>
            <person name="Pearson M."/>
            <person name="Poon T.W."/>
            <person name="Priest M."/>
            <person name="Roberts A."/>
            <person name="Saif S."/>
            <person name="Shea T."/>
            <person name="Sisk P."/>
            <person name="Sykes S."/>
            <person name="Wortman J."/>
            <person name="Nusbaum C."/>
            <person name="Birren B."/>
        </authorList>
    </citation>
    <scope>NUCLEOTIDE SEQUENCE [LARGE SCALE GENOMIC DNA]</scope>
    <source>
        <strain evidence="5">ACHKN1017</strain>
    </source>
</reference>
<dbReference type="PANTHER" id="PTHR22802">
    <property type="entry name" value="C-TYPE LECTIN SUPERFAMILY MEMBER"/>
    <property type="match status" value="1"/>
</dbReference>
<keyword evidence="5" id="KW-1185">Reference proteome</keyword>
<dbReference type="InterPro" id="IPR001304">
    <property type="entry name" value="C-type_lectin-like"/>
</dbReference>
<dbReference type="PROSITE" id="PS50041">
    <property type="entry name" value="C_TYPE_LECTIN_2"/>
    <property type="match status" value="1"/>
</dbReference>
<evidence type="ECO:0000259" key="3">
    <source>
        <dbReference type="PROSITE" id="PS50041"/>
    </source>
</evidence>
<keyword evidence="2" id="KW-0812">Transmembrane</keyword>
<feature type="transmembrane region" description="Helical" evidence="2">
    <location>
        <begin position="6"/>
        <end position="26"/>
    </location>
</feature>
<evidence type="ECO:0000256" key="1">
    <source>
        <dbReference type="ARBA" id="ARBA00023157"/>
    </source>
</evidence>
<dbReference type="VEuPathDB" id="VectorBase:ACHR008725"/>
<dbReference type="Proteomes" id="UP000075881">
    <property type="component" value="Unassembled WGS sequence"/>
</dbReference>
<keyword evidence="1" id="KW-1015">Disulfide bond</keyword>
<dbReference type="InterPro" id="IPR016187">
    <property type="entry name" value="CTDL_fold"/>
</dbReference>
<evidence type="ECO:0000313" key="4">
    <source>
        <dbReference type="EnsemblMetazoa" id="ACHR008725-PA"/>
    </source>
</evidence>
<evidence type="ECO:0000313" key="5">
    <source>
        <dbReference type="Proteomes" id="UP000075881"/>
    </source>
</evidence>